<dbReference type="OMA" id="WSAEFQF"/>
<dbReference type="GO" id="GO:0000139">
    <property type="term" value="C:Golgi membrane"/>
    <property type="evidence" value="ECO:0007669"/>
    <property type="project" value="TreeGrafter"/>
</dbReference>
<dbReference type="STRING" id="1262450.S3D8U4"/>
<dbReference type="Gene3D" id="2.60.120.200">
    <property type="match status" value="1"/>
</dbReference>
<dbReference type="GO" id="GO:0006888">
    <property type="term" value="P:endoplasmic reticulum to Golgi vesicle-mediated transport"/>
    <property type="evidence" value="ECO:0007669"/>
    <property type="project" value="TreeGrafter"/>
</dbReference>
<evidence type="ECO:0000256" key="3">
    <source>
        <dbReference type="ARBA" id="ARBA00022729"/>
    </source>
</evidence>
<feature type="coiled-coil region" evidence="6">
    <location>
        <begin position="343"/>
        <end position="380"/>
    </location>
</feature>
<protein>
    <submittedName>
        <fullName evidence="10">Lectin family integral membrane</fullName>
    </submittedName>
</protein>
<keyword evidence="2 7" id="KW-0812">Transmembrane</keyword>
<dbReference type="SUPFAM" id="SSF49899">
    <property type="entry name" value="Concanavalin A-like lectins/glucanases"/>
    <property type="match status" value="1"/>
</dbReference>
<reference evidence="10 11" key="1">
    <citation type="journal article" date="2013" name="BMC Genomics">
        <title>The genome and transcriptome of the pine saprophyte Ophiostoma piceae, and a comparison with the bark beetle-associated pine pathogen Grosmannia clavigera.</title>
        <authorList>
            <person name="Haridas S."/>
            <person name="Wang Y."/>
            <person name="Lim L."/>
            <person name="Massoumi Alamouti S."/>
            <person name="Jackman S."/>
            <person name="Docking R."/>
            <person name="Robertson G."/>
            <person name="Birol I."/>
            <person name="Bohlmann J."/>
            <person name="Breuil C."/>
        </authorList>
    </citation>
    <scope>NUCLEOTIDE SEQUENCE [LARGE SCALE GENOMIC DNA]</scope>
    <source>
        <strain evidence="10 11">UAMH 11346</strain>
    </source>
</reference>
<evidence type="ECO:0000256" key="2">
    <source>
        <dbReference type="ARBA" id="ARBA00022692"/>
    </source>
</evidence>
<dbReference type="EMBL" id="KE148146">
    <property type="protein sequence ID" value="EPE09900.1"/>
    <property type="molecule type" value="Genomic_DNA"/>
</dbReference>
<evidence type="ECO:0000256" key="1">
    <source>
        <dbReference type="ARBA" id="ARBA00004479"/>
    </source>
</evidence>
<dbReference type="InterPro" id="IPR005052">
    <property type="entry name" value="Lectin_leg"/>
</dbReference>
<dbReference type="HOGENOM" id="CLU_053733_0_0_1"/>
<accession>S3D8U4</accession>
<dbReference type="GO" id="GO:0005789">
    <property type="term" value="C:endoplasmic reticulum membrane"/>
    <property type="evidence" value="ECO:0007669"/>
    <property type="project" value="TreeGrafter"/>
</dbReference>
<dbReference type="GO" id="GO:0005793">
    <property type="term" value="C:endoplasmic reticulum-Golgi intermediate compartment"/>
    <property type="evidence" value="ECO:0007669"/>
    <property type="project" value="TreeGrafter"/>
</dbReference>
<evidence type="ECO:0000256" key="4">
    <source>
        <dbReference type="ARBA" id="ARBA00022989"/>
    </source>
</evidence>
<dbReference type="VEuPathDB" id="FungiDB:F503_04995"/>
<dbReference type="GO" id="GO:0030134">
    <property type="term" value="C:COPII-coated ER to Golgi transport vesicle"/>
    <property type="evidence" value="ECO:0007669"/>
    <property type="project" value="TreeGrafter"/>
</dbReference>
<dbReference type="PANTHER" id="PTHR12223:SF28">
    <property type="entry name" value="LECTIN, MANNOSE BINDING 1 LIKE"/>
    <property type="match status" value="1"/>
</dbReference>
<dbReference type="InterPro" id="IPR051136">
    <property type="entry name" value="Intracellular_Lectin-GPT"/>
</dbReference>
<gene>
    <name evidence="10" type="ORF">F503_04995</name>
</gene>
<evidence type="ECO:0000256" key="8">
    <source>
        <dbReference type="SAM" id="SignalP"/>
    </source>
</evidence>
<dbReference type="PROSITE" id="PS51328">
    <property type="entry name" value="L_LECTIN_LIKE"/>
    <property type="match status" value="1"/>
</dbReference>
<evidence type="ECO:0000259" key="9">
    <source>
        <dbReference type="PROSITE" id="PS51328"/>
    </source>
</evidence>
<keyword evidence="6" id="KW-0175">Coiled coil</keyword>
<dbReference type="InterPro" id="IPR013320">
    <property type="entry name" value="ConA-like_dom_sf"/>
</dbReference>
<dbReference type="CDD" id="cd06903">
    <property type="entry name" value="lectin_EMP46_EMP47"/>
    <property type="match status" value="1"/>
</dbReference>
<evidence type="ECO:0000256" key="5">
    <source>
        <dbReference type="ARBA" id="ARBA00023136"/>
    </source>
</evidence>
<keyword evidence="11" id="KW-1185">Reference proteome</keyword>
<dbReference type="Pfam" id="PF03388">
    <property type="entry name" value="Lectin_leg-like"/>
    <property type="match status" value="1"/>
</dbReference>
<dbReference type="GO" id="GO:0005537">
    <property type="term" value="F:D-mannose binding"/>
    <property type="evidence" value="ECO:0007669"/>
    <property type="project" value="TreeGrafter"/>
</dbReference>
<dbReference type="InterPro" id="IPR035661">
    <property type="entry name" value="EMP46/EMP47_N"/>
</dbReference>
<proteinExistence type="predicted"/>
<keyword evidence="3 8" id="KW-0732">Signal</keyword>
<feature type="transmembrane region" description="Helical" evidence="7">
    <location>
        <begin position="412"/>
        <end position="430"/>
    </location>
</feature>
<dbReference type="Proteomes" id="UP000016923">
    <property type="component" value="Unassembled WGS sequence"/>
</dbReference>
<feature type="domain" description="L-type lectin-like" evidence="9">
    <location>
        <begin position="27"/>
        <end position="243"/>
    </location>
</feature>
<feature type="chain" id="PRO_5004508206" evidence="8">
    <location>
        <begin position="22"/>
        <end position="442"/>
    </location>
</feature>
<dbReference type="OrthoDB" id="10265193at2759"/>
<dbReference type="AlphaFoldDB" id="S3D8U4"/>
<keyword evidence="4 7" id="KW-1133">Transmembrane helix</keyword>
<evidence type="ECO:0000256" key="6">
    <source>
        <dbReference type="SAM" id="Coils"/>
    </source>
</evidence>
<dbReference type="eggNOG" id="ENOG502QR1C">
    <property type="taxonomic scope" value="Eukaryota"/>
</dbReference>
<evidence type="ECO:0000313" key="11">
    <source>
        <dbReference type="Proteomes" id="UP000016923"/>
    </source>
</evidence>
<organism evidence="10 11">
    <name type="scientific">Ophiostoma piceae (strain UAMH 11346)</name>
    <name type="common">Sap stain fungus</name>
    <dbReference type="NCBI Taxonomy" id="1262450"/>
    <lineage>
        <taxon>Eukaryota</taxon>
        <taxon>Fungi</taxon>
        <taxon>Dikarya</taxon>
        <taxon>Ascomycota</taxon>
        <taxon>Pezizomycotina</taxon>
        <taxon>Sordariomycetes</taxon>
        <taxon>Sordariomycetidae</taxon>
        <taxon>Ophiostomatales</taxon>
        <taxon>Ophiostomataceae</taxon>
        <taxon>Ophiostoma</taxon>
    </lineage>
</organism>
<sequence length="442" mass="48355">MRVSSSSLACTWGLLVGAAQAQFLVTELSFGFGNRISPDHNAKTVPHFELQGSPYQPEILSNKVILTPGAPAPGNQRGAVWSERTLDYQHWMTDVDFRVSGPERGGGNLNIWIVKDGPAAVGTSSIYTVGKFEGLALVLDTSRTRVGGTLRGYLNDGTKEYKALTGVDSLSFAQCEYPYRNLGRPSQIKVHQTDRLFSVEIDGHLCFSSEDIIIPSGYRVGVTAASADVPDSAEIFKLVVMHNNGGGGSQQQAPVAGEEGHAPVRISRSGISEDTPDSRAYEKDNIPDADANTITSSTAQFADLHNRLQSINHHLSTIFRQVATSDQVGEQRHEEVSIQLGQLKGLLSKLDRLDNIEDKLEKMERDMRSLHNELRSTVTAAESSVKYHVAGHLDGHHERLADTLKHPGHMRLILVVVGGQILLAATYLVYKRRKANSPKKFL</sequence>
<dbReference type="PANTHER" id="PTHR12223">
    <property type="entry name" value="VESICULAR MANNOSE-BINDING LECTIN"/>
    <property type="match status" value="1"/>
</dbReference>
<keyword evidence="5 7" id="KW-0472">Membrane</keyword>
<evidence type="ECO:0000313" key="10">
    <source>
        <dbReference type="EMBL" id="EPE09900.1"/>
    </source>
</evidence>
<name>S3D8U4_OPHP1</name>
<feature type="signal peptide" evidence="8">
    <location>
        <begin position="1"/>
        <end position="21"/>
    </location>
</feature>
<comment type="subcellular location">
    <subcellularLocation>
        <location evidence="1">Membrane</location>
        <topology evidence="1">Single-pass type I membrane protein</topology>
    </subcellularLocation>
</comment>
<evidence type="ECO:0000256" key="7">
    <source>
        <dbReference type="SAM" id="Phobius"/>
    </source>
</evidence>